<evidence type="ECO:0000256" key="4">
    <source>
        <dbReference type="ARBA" id="ARBA00022643"/>
    </source>
</evidence>
<evidence type="ECO:0000313" key="7">
    <source>
        <dbReference type="EMBL" id="AXF85624.1"/>
    </source>
</evidence>
<dbReference type="EMBL" id="CP031124">
    <property type="protein sequence ID" value="AXF85624.1"/>
    <property type="molecule type" value="Genomic_DNA"/>
</dbReference>
<evidence type="ECO:0000313" key="8">
    <source>
        <dbReference type="Proteomes" id="UP000252182"/>
    </source>
</evidence>
<organism evidence="7 8">
    <name type="scientific">Ephemeroptericola cinctiostellae</name>
    <dbReference type="NCBI Taxonomy" id="2268024"/>
    <lineage>
        <taxon>Bacteria</taxon>
        <taxon>Pseudomonadati</taxon>
        <taxon>Pseudomonadota</taxon>
        <taxon>Betaproteobacteria</taxon>
        <taxon>Burkholderiales</taxon>
        <taxon>Burkholderiaceae</taxon>
        <taxon>Ephemeroptericola</taxon>
    </lineage>
</organism>
<dbReference type="InterPro" id="IPR029039">
    <property type="entry name" value="Flavoprotein-like_sf"/>
</dbReference>
<protein>
    <recommendedName>
        <fullName evidence="5">Flavoprotein WrbA</fullName>
    </recommendedName>
</protein>
<dbReference type="Pfam" id="PF03358">
    <property type="entry name" value="FMN_red"/>
    <property type="match status" value="1"/>
</dbReference>
<feature type="domain" description="Flavodoxin-like" evidence="6">
    <location>
        <begin position="13"/>
        <end position="197"/>
    </location>
</feature>
<dbReference type="PANTHER" id="PTHR30546:SF23">
    <property type="entry name" value="FLAVOPROTEIN-LIKE PROTEIN YCP4-RELATED"/>
    <property type="match status" value="1"/>
</dbReference>
<sequence>MRRNIFSMNTPYILVLFYSRHGHTQRLAEFIAQGVESIGGVEARLRTVPAVAVQTEVSLPSIPLDGAPYASMDDLKHCIGLALGSPTRFGNMAAPMKHFIDGTSGLWINGELIGKPASVFTSTGSLHGGQETTLLSMIVPLMHHGMIWVGSPYSSPELMRTTSGGTPYGVTHVAGANSDRAIDDTEKQLAIAAGQHLAKIALKLL</sequence>
<dbReference type="AlphaFoldDB" id="A0A345DB86"/>
<keyword evidence="3" id="KW-0285">Flavoprotein</keyword>
<keyword evidence="7" id="KW-0560">Oxidoreductase</keyword>
<proteinExistence type="inferred from homology"/>
<gene>
    <name evidence="7" type="ORF">DTO96_101355</name>
</gene>
<dbReference type="Proteomes" id="UP000252182">
    <property type="component" value="Chromosome"/>
</dbReference>
<evidence type="ECO:0000256" key="2">
    <source>
        <dbReference type="ARBA" id="ARBA00006961"/>
    </source>
</evidence>
<dbReference type="GO" id="GO:0016020">
    <property type="term" value="C:membrane"/>
    <property type="evidence" value="ECO:0007669"/>
    <property type="project" value="TreeGrafter"/>
</dbReference>
<dbReference type="FunFam" id="3.40.50.360:FF:000001">
    <property type="entry name" value="NAD(P)H dehydrogenase (Quinone) FQR1-like"/>
    <property type="match status" value="1"/>
</dbReference>
<dbReference type="GO" id="GO:0009055">
    <property type="term" value="F:electron transfer activity"/>
    <property type="evidence" value="ECO:0007669"/>
    <property type="project" value="InterPro"/>
</dbReference>
<dbReference type="PANTHER" id="PTHR30546">
    <property type="entry name" value="FLAVODOXIN-RELATED PROTEIN WRBA-RELATED"/>
    <property type="match status" value="1"/>
</dbReference>
<dbReference type="PROSITE" id="PS50902">
    <property type="entry name" value="FLAVODOXIN_LIKE"/>
    <property type="match status" value="1"/>
</dbReference>
<reference evidence="8" key="1">
    <citation type="submission" date="2018-07" db="EMBL/GenBank/DDBJ databases">
        <authorList>
            <person name="Kim H."/>
        </authorList>
    </citation>
    <scope>NUCLEOTIDE SEQUENCE [LARGE SCALE GENOMIC DNA]</scope>
    <source>
        <strain evidence="8">F02</strain>
    </source>
</reference>
<keyword evidence="4" id="KW-0288">FMN</keyword>
<comment type="similarity">
    <text evidence="2">Belongs to the WrbA family.</text>
</comment>
<evidence type="ECO:0000256" key="3">
    <source>
        <dbReference type="ARBA" id="ARBA00022630"/>
    </source>
</evidence>
<dbReference type="NCBIfam" id="NF002999">
    <property type="entry name" value="PRK03767.1"/>
    <property type="match status" value="1"/>
</dbReference>
<comment type="cofactor">
    <cofactor evidence="1">
        <name>FMN</name>
        <dbReference type="ChEBI" id="CHEBI:58210"/>
    </cofactor>
</comment>
<evidence type="ECO:0000259" key="6">
    <source>
        <dbReference type="PROSITE" id="PS50902"/>
    </source>
</evidence>
<dbReference type="SUPFAM" id="SSF52218">
    <property type="entry name" value="Flavoproteins"/>
    <property type="match status" value="1"/>
</dbReference>
<evidence type="ECO:0000256" key="1">
    <source>
        <dbReference type="ARBA" id="ARBA00001917"/>
    </source>
</evidence>
<accession>A0A345DB86</accession>
<dbReference type="InterPro" id="IPR008254">
    <property type="entry name" value="Flavodoxin/NO_synth"/>
</dbReference>
<dbReference type="PROSITE" id="PS00201">
    <property type="entry name" value="FLAVODOXIN"/>
    <property type="match status" value="1"/>
</dbReference>
<dbReference type="GO" id="GO:0003955">
    <property type="term" value="F:NAD(P)H dehydrogenase (quinone) activity"/>
    <property type="evidence" value="ECO:0007669"/>
    <property type="project" value="InterPro"/>
</dbReference>
<keyword evidence="8" id="KW-1185">Reference proteome</keyword>
<dbReference type="InterPro" id="IPR010089">
    <property type="entry name" value="Flavoprotein_WrbA-like"/>
</dbReference>
<dbReference type="InterPro" id="IPR001226">
    <property type="entry name" value="Flavodoxin_CS"/>
</dbReference>
<dbReference type="GO" id="GO:0010181">
    <property type="term" value="F:FMN binding"/>
    <property type="evidence" value="ECO:0007669"/>
    <property type="project" value="InterPro"/>
</dbReference>
<dbReference type="InterPro" id="IPR005025">
    <property type="entry name" value="FMN_Rdtase-like_dom"/>
</dbReference>
<dbReference type="KEGG" id="hyf:DTO96_101355"/>
<dbReference type="Gene3D" id="3.40.50.360">
    <property type="match status" value="1"/>
</dbReference>
<name>A0A345DB86_9BURK</name>
<evidence type="ECO:0000256" key="5">
    <source>
        <dbReference type="ARBA" id="ARBA00029652"/>
    </source>
</evidence>
<dbReference type="NCBIfam" id="TIGR01755">
    <property type="entry name" value="flav_wrbA"/>
    <property type="match status" value="1"/>
</dbReference>